<keyword evidence="1" id="KW-0472">Membrane</keyword>
<dbReference type="Proteomes" id="UP000824192">
    <property type="component" value="Unassembled WGS sequence"/>
</dbReference>
<feature type="transmembrane region" description="Helical" evidence="1">
    <location>
        <begin position="34"/>
        <end position="56"/>
    </location>
</feature>
<evidence type="ECO:0000313" key="3">
    <source>
        <dbReference type="Proteomes" id="UP000824192"/>
    </source>
</evidence>
<reference evidence="2" key="2">
    <citation type="submission" date="2021-04" db="EMBL/GenBank/DDBJ databases">
        <authorList>
            <person name="Gilroy R."/>
        </authorList>
    </citation>
    <scope>NUCLEOTIDE SEQUENCE</scope>
    <source>
        <strain evidence="2">ChiGjej6B6-1540</strain>
    </source>
</reference>
<organism evidence="2 3">
    <name type="scientific">Candidatus Flavonifractor merdipullorum</name>
    <dbReference type="NCBI Taxonomy" id="2838590"/>
    <lineage>
        <taxon>Bacteria</taxon>
        <taxon>Bacillati</taxon>
        <taxon>Bacillota</taxon>
        <taxon>Clostridia</taxon>
        <taxon>Eubacteriales</taxon>
        <taxon>Oscillospiraceae</taxon>
        <taxon>Flavonifractor</taxon>
    </lineage>
</organism>
<gene>
    <name evidence="2" type="ORF">H9868_05640</name>
</gene>
<reference evidence="2" key="1">
    <citation type="journal article" date="2021" name="PeerJ">
        <title>Extensive microbial diversity within the chicken gut microbiome revealed by metagenomics and culture.</title>
        <authorList>
            <person name="Gilroy R."/>
            <person name="Ravi A."/>
            <person name="Getino M."/>
            <person name="Pursley I."/>
            <person name="Horton D.L."/>
            <person name="Alikhan N.F."/>
            <person name="Baker D."/>
            <person name="Gharbi K."/>
            <person name="Hall N."/>
            <person name="Watson M."/>
            <person name="Adriaenssens E.M."/>
            <person name="Foster-Nyarko E."/>
            <person name="Jarju S."/>
            <person name="Secka A."/>
            <person name="Antonio M."/>
            <person name="Oren A."/>
            <person name="Chaudhuri R.R."/>
            <person name="La Ragione R."/>
            <person name="Hildebrand F."/>
            <person name="Pallen M.J."/>
        </authorList>
    </citation>
    <scope>NUCLEOTIDE SEQUENCE</scope>
    <source>
        <strain evidence="2">ChiGjej6B6-1540</strain>
    </source>
</reference>
<protein>
    <submittedName>
        <fullName evidence="2">Uncharacterized protein</fullName>
    </submittedName>
</protein>
<keyword evidence="1" id="KW-1133">Transmembrane helix</keyword>
<dbReference type="EMBL" id="DXGA01000112">
    <property type="protein sequence ID" value="HIW94007.1"/>
    <property type="molecule type" value="Genomic_DNA"/>
</dbReference>
<keyword evidence="1" id="KW-0812">Transmembrane</keyword>
<sequence length="57" mass="6428">MGKYEVIDAEFWLIKEGRSAAEVKKKRRRQYWAATGKFLALEAAVIAAAVAAGMLWR</sequence>
<proteinExistence type="predicted"/>
<dbReference type="AlphaFoldDB" id="A0A9D1RUL8"/>
<comment type="caution">
    <text evidence="2">The sequence shown here is derived from an EMBL/GenBank/DDBJ whole genome shotgun (WGS) entry which is preliminary data.</text>
</comment>
<name>A0A9D1RUL8_9FIRM</name>
<accession>A0A9D1RUL8</accession>
<evidence type="ECO:0000313" key="2">
    <source>
        <dbReference type="EMBL" id="HIW94007.1"/>
    </source>
</evidence>
<evidence type="ECO:0000256" key="1">
    <source>
        <dbReference type="SAM" id="Phobius"/>
    </source>
</evidence>